<feature type="signal peptide" evidence="3">
    <location>
        <begin position="1"/>
        <end position="28"/>
    </location>
</feature>
<evidence type="ECO:0000313" key="5">
    <source>
        <dbReference type="Proteomes" id="UP000677812"/>
    </source>
</evidence>
<evidence type="ECO:0000256" key="2">
    <source>
        <dbReference type="RuleBase" id="RU361220"/>
    </source>
</evidence>
<feature type="chain" id="PRO_5046110983" evidence="3">
    <location>
        <begin position="29"/>
        <end position="577"/>
    </location>
</feature>
<sequence length="577" mass="62563">MVIGFAKRKLFTLAGLAIASLSLSHASAQSLPPALASILQDIQLPPAPGLMPFKRMSQHIPLEPGYPAPATHTGAAHDPFEDYTGRWTRADARQIKAMSNPNVAAGVNSLPNALTMPTIPVDFPSISDKVWVWDTWPLTDASGNQYSYNGWEVIFCLTADKNAGYGFDDRHTHAKIGYFYRRADIPAFLRPPAGGWIYGGNLFPDGSSEAIYAGQAYTDNAQWSGSTRIQQIGTNGIMTFYTDMAFNRNSSGGNITPPQAIISLAKGQIHADATHVWFTGFDQHTPLLQPDGTYYQTGAQNQYFSFRDPYTFKDPANPGKTFMVFEGNSAGVRGQTPCDASDLGYQPGDKYAETVDQVNGSGAIFQRANIGLAVATNHDLTQWKFLPPLISSNCVNDQTERPQMYIKNGNYYLLTISHRTTYAAGIDGPDGEYGFYGKGIRSDWIPLNNSSGLMLANPTDLNTAAGADWAPNPQQNPNAFQSYSHYLMPDGKIESFIDTVQNRRGGTLSPTVQVSMNGPNTAINSWYGIQGLGGYGDISANLANTNLLGLLEDSNPIPSPSAPTAPAFPDPFSIFGF</sequence>
<dbReference type="GO" id="GO:0016787">
    <property type="term" value="F:hydrolase activity"/>
    <property type="evidence" value="ECO:0007669"/>
    <property type="project" value="UniProtKB-KW"/>
</dbReference>
<comment type="caution">
    <text evidence="4">The sequence shown here is derived from an EMBL/GenBank/DDBJ whole genome shotgun (WGS) entry which is preliminary data.</text>
</comment>
<organism evidence="4 5">
    <name type="scientific">Neokomagataea anthophila</name>
    <dbReference type="NCBI Taxonomy" id="2826925"/>
    <lineage>
        <taxon>Bacteria</taxon>
        <taxon>Pseudomonadati</taxon>
        <taxon>Pseudomonadota</taxon>
        <taxon>Alphaproteobacteria</taxon>
        <taxon>Acetobacterales</taxon>
        <taxon>Acetobacteraceae</taxon>
        <taxon>Neokomagataea</taxon>
    </lineage>
</organism>
<dbReference type="InterPro" id="IPR023296">
    <property type="entry name" value="Glyco_hydro_beta-prop_sf"/>
</dbReference>
<dbReference type="EMBL" id="JAGRQH010000010">
    <property type="protein sequence ID" value="MBR0560554.1"/>
    <property type="molecule type" value="Genomic_DNA"/>
</dbReference>
<reference evidence="4 5" key="1">
    <citation type="submission" date="2021-04" db="EMBL/GenBank/DDBJ databases">
        <title>The complete genome sequence of Neokomagataea sp. TBRC 2177.</title>
        <authorList>
            <person name="Charoenyingcharoen P."/>
            <person name="Yukphan P."/>
        </authorList>
    </citation>
    <scope>NUCLEOTIDE SEQUENCE [LARGE SCALE GENOMIC DNA]</scope>
    <source>
        <strain evidence="4 5">TBRC 2177</strain>
    </source>
</reference>
<comment type="similarity">
    <text evidence="1 2">Belongs to the glycosyl hydrolase 68 family.</text>
</comment>
<dbReference type="Gene3D" id="2.115.10.20">
    <property type="entry name" value="Glycosyl hydrolase domain, family 43"/>
    <property type="match status" value="1"/>
</dbReference>
<dbReference type="Proteomes" id="UP000677812">
    <property type="component" value="Unassembled WGS sequence"/>
</dbReference>
<evidence type="ECO:0000256" key="3">
    <source>
        <dbReference type="SAM" id="SignalP"/>
    </source>
</evidence>
<keyword evidence="4" id="KW-0378">Hydrolase</keyword>
<name>A0ABS5E9K5_9PROT</name>
<evidence type="ECO:0000313" key="4">
    <source>
        <dbReference type="EMBL" id="MBR0560554.1"/>
    </source>
</evidence>
<accession>A0ABS5E9K5</accession>
<dbReference type="Pfam" id="PF02435">
    <property type="entry name" value="Glyco_hydro_68"/>
    <property type="match status" value="1"/>
</dbReference>
<dbReference type="CDD" id="cd08997">
    <property type="entry name" value="GH68"/>
    <property type="match status" value="1"/>
</dbReference>
<proteinExistence type="inferred from homology"/>
<protein>
    <submittedName>
        <fullName evidence="4">Glycoside hydrolase family 68 protein</fullName>
    </submittedName>
</protein>
<dbReference type="InterPro" id="IPR003469">
    <property type="entry name" value="Glyco_hydro_68"/>
</dbReference>
<evidence type="ECO:0000256" key="1">
    <source>
        <dbReference type="ARBA" id="ARBA00006775"/>
    </source>
</evidence>
<dbReference type="SUPFAM" id="SSF75005">
    <property type="entry name" value="Arabinanase/levansucrase/invertase"/>
    <property type="match status" value="1"/>
</dbReference>
<gene>
    <name evidence="4" type="ORF">KB213_10890</name>
</gene>
<keyword evidence="3" id="KW-0732">Signal</keyword>
<keyword evidence="5" id="KW-1185">Reference proteome</keyword>